<evidence type="ECO:0000313" key="1">
    <source>
        <dbReference type="EMBL" id="MEK8179926.1"/>
    </source>
</evidence>
<dbReference type="EMBL" id="JBBPCB010000003">
    <property type="protein sequence ID" value="MEK8179926.1"/>
    <property type="molecule type" value="Genomic_DNA"/>
</dbReference>
<dbReference type="Gene3D" id="3.40.390.10">
    <property type="entry name" value="Collagenase (Catalytic Domain)"/>
    <property type="match status" value="1"/>
</dbReference>
<dbReference type="InterPro" id="IPR019026">
    <property type="entry name" value="Peptidase_M64_IgA"/>
</dbReference>
<evidence type="ECO:0000313" key="2">
    <source>
        <dbReference type="Proteomes" id="UP001491349"/>
    </source>
</evidence>
<organism evidence="1 2">
    <name type="scientific">Flavobacterium buctense</name>
    <dbReference type="NCBI Taxonomy" id="1648146"/>
    <lineage>
        <taxon>Bacteria</taxon>
        <taxon>Pseudomonadati</taxon>
        <taxon>Bacteroidota</taxon>
        <taxon>Flavobacteriia</taxon>
        <taxon>Flavobacteriales</taxon>
        <taxon>Flavobacteriaceae</taxon>
        <taxon>Flavobacterium</taxon>
    </lineage>
</organism>
<gene>
    <name evidence="1" type="ORF">WMW71_06190</name>
</gene>
<comment type="caution">
    <text evidence="1">The sequence shown here is derived from an EMBL/GenBank/DDBJ whole genome shotgun (WGS) entry which is preliminary data.</text>
</comment>
<keyword evidence="2" id="KW-1185">Reference proteome</keyword>
<dbReference type="RefSeq" id="WP_187660401.1">
    <property type="nucleotide sequence ID" value="NZ_JACTAB010000004.1"/>
</dbReference>
<sequence>MKKIKIVLWTLIIGSTFSCSKDAEVTTDDSSENYFQDKEVEILFENDPENGINVIFMGDAYLRADLKRDNGKYKHDALKSIEFLFNAHPFFEYKNHFNAYIIYAESSIENSSSGIVVNYPFGTTNATSFFQYPIITNYEAVNEYVFKIKGRSISNNDLILMAVNGQTGGSAYLGNNIAVFGTSGSTTSSSSAFSTMLHEVGHAFASLGDEYIVPNENATYIPEGQANLDNTNDLNLIKWNHFIGLQGYSSVGAFEGGGYLEFGMWRPELSSIMRGNIGSYFNAPSREAIVKKILSLRGIPYNFNAFLAADAGNQSNRNSNGMSYGKTERIQCGVRKY</sequence>
<accession>A0ABU9E1X9</accession>
<dbReference type="SUPFAM" id="SSF55486">
    <property type="entry name" value="Metalloproteases ('zincins'), catalytic domain"/>
    <property type="match status" value="1"/>
</dbReference>
<dbReference type="Proteomes" id="UP001491349">
    <property type="component" value="Unassembled WGS sequence"/>
</dbReference>
<dbReference type="Pfam" id="PF09471">
    <property type="entry name" value="Peptidase_M64"/>
    <property type="match status" value="1"/>
</dbReference>
<reference evidence="1 2" key="1">
    <citation type="submission" date="2024-04" db="EMBL/GenBank/DDBJ databases">
        <title>draft genome sequnece of Flavobacterium buctense JCM 30750.</title>
        <authorList>
            <person name="Kim D.-U."/>
        </authorList>
    </citation>
    <scope>NUCLEOTIDE SEQUENCE [LARGE SCALE GENOMIC DNA]</scope>
    <source>
        <strain evidence="1 2">JCM 30750</strain>
    </source>
</reference>
<dbReference type="PROSITE" id="PS51257">
    <property type="entry name" value="PROKAR_LIPOPROTEIN"/>
    <property type="match status" value="1"/>
</dbReference>
<proteinExistence type="predicted"/>
<name>A0ABU9E1X9_9FLAO</name>
<dbReference type="InterPro" id="IPR024079">
    <property type="entry name" value="MetalloPept_cat_dom_sf"/>
</dbReference>
<protein>
    <submittedName>
        <fullName evidence="1">M64 family metallopeptidase</fullName>
    </submittedName>
</protein>